<feature type="binding site" description="axial binding residue" evidence="8">
    <location>
        <position position="446"/>
    </location>
    <ligand>
        <name>heme</name>
        <dbReference type="ChEBI" id="CHEBI:30413"/>
    </ligand>
    <ligandPart>
        <name>Fe</name>
        <dbReference type="ChEBI" id="CHEBI:18248"/>
    </ligandPart>
</feature>
<evidence type="ECO:0000256" key="3">
    <source>
        <dbReference type="ARBA" id="ARBA00022617"/>
    </source>
</evidence>
<dbReference type="InterPro" id="IPR017972">
    <property type="entry name" value="Cyt_P450_CS"/>
</dbReference>
<dbReference type="EMBL" id="JAUCMV010000004">
    <property type="protein sequence ID" value="KAK0405412.1"/>
    <property type="molecule type" value="Genomic_DNA"/>
</dbReference>
<dbReference type="GO" id="GO:0004497">
    <property type="term" value="F:monooxygenase activity"/>
    <property type="evidence" value="ECO:0007669"/>
    <property type="project" value="UniProtKB-KW"/>
</dbReference>
<dbReference type="Gene3D" id="1.10.630.10">
    <property type="entry name" value="Cytochrome P450"/>
    <property type="match status" value="1"/>
</dbReference>
<keyword evidence="4 8" id="KW-0479">Metal-binding</keyword>
<evidence type="ECO:0000313" key="10">
    <source>
        <dbReference type="EMBL" id="KAK0405412.1"/>
    </source>
</evidence>
<evidence type="ECO:0000256" key="5">
    <source>
        <dbReference type="ARBA" id="ARBA00023002"/>
    </source>
</evidence>
<keyword evidence="7 9" id="KW-0503">Monooxygenase</keyword>
<evidence type="ECO:0008006" key="12">
    <source>
        <dbReference type="Google" id="ProtNLM"/>
    </source>
</evidence>
<dbReference type="GO" id="GO:0016705">
    <property type="term" value="F:oxidoreductase activity, acting on paired donors, with incorporation or reduction of molecular oxygen"/>
    <property type="evidence" value="ECO:0007669"/>
    <property type="project" value="InterPro"/>
</dbReference>
<dbReference type="InterPro" id="IPR002401">
    <property type="entry name" value="Cyt_P450_E_grp-I"/>
</dbReference>
<evidence type="ECO:0000256" key="2">
    <source>
        <dbReference type="ARBA" id="ARBA00010617"/>
    </source>
</evidence>
<accession>A0AA39HGH1</accession>
<evidence type="ECO:0000256" key="7">
    <source>
        <dbReference type="ARBA" id="ARBA00023033"/>
    </source>
</evidence>
<dbReference type="InterPro" id="IPR050479">
    <property type="entry name" value="CYP11_CYP27_families"/>
</dbReference>
<dbReference type="SUPFAM" id="SSF48264">
    <property type="entry name" value="Cytochrome P450"/>
    <property type="match status" value="1"/>
</dbReference>
<dbReference type="CDD" id="cd11054">
    <property type="entry name" value="CYP24A1-like"/>
    <property type="match status" value="1"/>
</dbReference>
<gene>
    <name evidence="10" type="ORF">QR680_017977</name>
</gene>
<dbReference type="FunFam" id="1.10.630.10:FF:000006">
    <property type="entry name" value="Cytochrome P450 302a1, mitochondrial"/>
    <property type="match status" value="1"/>
</dbReference>
<sequence length="503" mass="56965">MSSRVRLAAVRGLCTQAAGGGGVLPFEKIPGPRKHVLVGNLPYFRTGGRTIPMLAKSLQQLNAEYGPIVKTDFGWDRGVVVHVFEPEDAKVVFQFDGKMPHITPLQETTQLYRQMRGFNPGLGNMNGEPWYRLRSAAQQSMMRPQAVKQYLPLVNQVASDLVEFVEKNRSADENSEINMRMAGGRWSLESAGLLVFEKRLGVFTEEAGQWADELIETNRNIFILSGDLTYSLPLYRYISTPKWKKFVKFEDAFYKEANALIGETIHRLRNQNTAEKDLKFVSHLARNPELTDQDISILMLSLFSDGLSTTTPTLIYNLYNIAKHPKVQEKLYKEVDSALGKNSEITSETLSNLPYLKACIKESFRLFPIGTDISRIPQTDIVLSGYRIPAGTPVEINTNVLSTSEKLYKKPKQFIPERWLRGDTGVEVHDSHPFAFLPFGHGPRMCAGRRFAEQDLQVALAKLVHKFHINYFYGALTQKYETLLLPHGCCKFQFVTRKHAAKK</sequence>
<comment type="similarity">
    <text evidence="2 9">Belongs to the cytochrome P450 family.</text>
</comment>
<dbReference type="PANTHER" id="PTHR24279">
    <property type="entry name" value="CYTOCHROME P450"/>
    <property type="match status" value="1"/>
</dbReference>
<comment type="caution">
    <text evidence="10">The sequence shown here is derived from an EMBL/GenBank/DDBJ whole genome shotgun (WGS) entry which is preliminary data.</text>
</comment>
<organism evidence="10 11">
    <name type="scientific">Steinernema hermaphroditum</name>
    <dbReference type="NCBI Taxonomy" id="289476"/>
    <lineage>
        <taxon>Eukaryota</taxon>
        <taxon>Metazoa</taxon>
        <taxon>Ecdysozoa</taxon>
        <taxon>Nematoda</taxon>
        <taxon>Chromadorea</taxon>
        <taxon>Rhabditida</taxon>
        <taxon>Tylenchina</taxon>
        <taxon>Panagrolaimomorpha</taxon>
        <taxon>Strongyloidoidea</taxon>
        <taxon>Steinernematidae</taxon>
        <taxon>Steinernema</taxon>
    </lineage>
</organism>
<name>A0AA39HGH1_9BILA</name>
<comment type="cofactor">
    <cofactor evidence="1 8">
        <name>heme</name>
        <dbReference type="ChEBI" id="CHEBI:30413"/>
    </cofactor>
</comment>
<dbReference type="AlphaFoldDB" id="A0AA39HGH1"/>
<dbReference type="Proteomes" id="UP001175271">
    <property type="component" value="Unassembled WGS sequence"/>
</dbReference>
<dbReference type="InterPro" id="IPR001128">
    <property type="entry name" value="Cyt_P450"/>
</dbReference>
<keyword evidence="11" id="KW-1185">Reference proteome</keyword>
<evidence type="ECO:0000256" key="4">
    <source>
        <dbReference type="ARBA" id="ARBA00022723"/>
    </source>
</evidence>
<keyword evidence="5 9" id="KW-0560">Oxidoreductase</keyword>
<evidence type="ECO:0000256" key="8">
    <source>
        <dbReference type="PIRSR" id="PIRSR602401-1"/>
    </source>
</evidence>
<dbReference type="Pfam" id="PF00067">
    <property type="entry name" value="p450"/>
    <property type="match status" value="1"/>
</dbReference>
<proteinExistence type="inferred from homology"/>
<protein>
    <recommendedName>
        <fullName evidence="12">Cytochrome P450</fullName>
    </recommendedName>
</protein>
<evidence type="ECO:0000313" key="11">
    <source>
        <dbReference type="Proteomes" id="UP001175271"/>
    </source>
</evidence>
<evidence type="ECO:0000256" key="1">
    <source>
        <dbReference type="ARBA" id="ARBA00001971"/>
    </source>
</evidence>
<dbReference type="PANTHER" id="PTHR24279:SF120">
    <property type="entry name" value="CYTOCHROME P450"/>
    <property type="match status" value="1"/>
</dbReference>
<evidence type="ECO:0000256" key="9">
    <source>
        <dbReference type="RuleBase" id="RU000461"/>
    </source>
</evidence>
<dbReference type="PRINTS" id="PR00385">
    <property type="entry name" value="P450"/>
</dbReference>
<dbReference type="InterPro" id="IPR036396">
    <property type="entry name" value="Cyt_P450_sf"/>
</dbReference>
<dbReference type="GO" id="GO:0005506">
    <property type="term" value="F:iron ion binding"/>
    <property type="evidence" value="ECO:0007669"/>
    <property type="project" value="InterPro"/>
</dbReference>
<dbReference type="GO" id="GO:0020037">
    <property type="term" value="F:heme binding"/>
    <property type="evidence" value="ECO:0007669"/>
    <property type="project" value="InterPro"/>
</dbReference>
<dbReference type="PROSITE" id="PS00086">
    <property type="entry name" value="CYTOCHROME_P450"/>
    <property type="match status" value="1"/>
</dbReference>
<keyword evidence="6 8" id="KW-0408">Iron</keyword>
<reference evidence="10" key="1">
    <citation type="submission" date="2023-06" db="EMBL/GenBank/DDBJ databases">
        <title>Genomic analysis of the entomopathogenic nematode Steinernema hermaphroditum.</title>
        <authorList>
            <person name="Schwarz E.M."/>
            <person name="Heppert J.K."/>
            <person name="Baniya A."/>
            <person name="Schwartz H.T."/>
            <person name="Tan C.-H."/>
            <person name="Antoshechkin I."/>
            <person name="Sternberg P.W."/>
            <person name="Goodrich-Blair H."/>
            <person name="Dillman A.R."/>
        </authorList>
    </citation>
    <scope>NUCLEOTIDE SEQUENCE</scope>
    <source>
        <strain evidence="10">PS9179</strain>
        <tissue evidence="10">Whole animal</tissue>
    </source>
</reference>
<keyword evidence="3 8" id="KW-0349">Heme</keyword>
<evidence type="ECO:0000256" key="6">
    <source>
        <dbReference type="ARBA" id="ARBA00023004"/>
    </source>
</evidence>
<dbReference type="PRINTS" id="PR00463">
    <property type="entry name" value="EP450I"/>
</dbReference>